<keyword evidence="1" id="KW-1133">Transmembrane helix</keyword>
<sequence length="131" mass="14397">MHTSAKMRAKTNSSLYRWLGALVFLMVAVIGLYLVKWNPYYHKAFIAIQKHSIGASIISGKTNAAPTPSWNAAWQYSVSYYQAIWQALVVGVVLGSLIQIIVPKDWIIRLLGNRTFSGTAIAGLAALPGMM</sequence>
<dbReference type="EMBL" id="CP089291">
    <property type="protein sequence ID" value="UOF89318.1"/>
    <property type="molecule type" value="Genomic_DNA"/>
</dbReference>
<reference evidence="2" key="1">
    <citation type="submission" date="2021-12" db="EMBL/GenBank/DDBJ databases">
        <title>Alicyclobacillaceae gen. nov., sp. nov., isolated from chalcocite enrichment system.</title>
        <authorList>
            <person name="Jiang Z."/>
        </authorList>
    </citation>
    <scope>NUCLEOTIDE SEQUENCE</scope>
    <source>
        <strain evidence="2">MYW30-H2</strain>
    </source>
</reference>
<dbReference type="Proteomes" id="UP000830167">
    <property type="component" value="Chromosome"/>
</dbReference>
<proteinExistence type="predicted"/>
<dbReference type="RefSeq" id="WP_347436004.1">
    <property type="nucleotide sequence ID" value="NZ_CP089291.1"/>
</dbReference>
<evidence type="ECO:0000313" key="2">
    <source>
        <dbReference type="EMBL" id="UOF89318.1"/>
    </source>
</evidence>
<accession>A0ABY4CFY0</accession>
<protein>
    <recommendedName>
        <fullName evidence="4">Permease</fullName>
    </recommendedName>
</protein>
<name>A0ABY4CFY0_9BACL</name>
<evidence type="ECO:0000313" key="3">
    <source>
        <dbReference type="Proteomes" id="UP000830167"/>
    </source>
</evidence>
<feature type="transmembrane region" description="Helical" evidence="1">
    <location>
        <begin position="83"/>
        <end position="102"/>
    </location>
</feature>
<feature type="transmembrane region" description="Helical" evidence="1">
    <location>
        <begin position="15"/>
        <end position="35"/>
    </location>
</feature>
<keyword evidence="1" id="KW-0812">Transmembrane</keyword>
<evidence type="ECO:0008006" key="4">
    <source>
        <dbReference type="Google" id="ProtNLM"/>
    </source>
</evidence>
<organism evidence="2 3">
    <name type="scientific">Fodinisporobacter ferrooxydans</name>
    <dbReference type="NCBI Taxonomy" id="2901836"/>
    <lineage>
        <taxon>Bacteria</taxon>
        <taxon>Bacillati</taxon>
        <taxon>Bacillota</taxon>
        <taxon>Bacilli</taxon>
        <taxon>Bacillales</taxon>
        <taxon>Alicyclobacillaceae</taxon>
        <taxon>Fodinisporobacter</taxon>
    </lineage>
</organism>
<keyword evidence="3" id="KW-1185">Reference proteome</keyword>
<keyword evidence="1" id="KW-0472">Membrane</keyword>
<evidence type="ECO:0000256" key="1">
    <source>
        <dbReference type="SAM" id="Phobius"/>
    </source>
</evidence>
<gene>
    <name evidence="2" type="ORF">LSG31_15605</name>
</gene>